<comment type="caution">
    <text evidence="1">The sequence shown here is derived from an EMBL/GenBank/DDBJ whole genome shotgun (WGS) entry which is preliminary data.</text>
</comment>
<proteinExistence type="predicted"/>
<dbReference type="Proteomes" id="UP000030014">
    <property type="component" value="Unassembled WGS sequence"/>
</dbReference>
<evidence type="ECO:0000313" key="2">
    <source>
        <dbReference type="Proteomes" id="UP000030014"/>
    </source>
</evidence>
<sequence length="293" mass="34787">MFGYVFPSKMELKVKDYEKFKAYYCGLCLSIKKNFGNLPRLSLNYDMTFLAILLDSLNDTKISYFKGSCIAHPIKNRIFITNNEVLDYAAFCNVCLTYYKLLDDYNDDKSVKSKFLSIFLRKFLTKDISYSYDIKNYIEKRLKELNSMENNPENKNLDEFSHAFADLTGFIISYYIQDVNCKLDLYWLGYNLGKWIYILDAYDDLEKDIKNNKFNPINAYMNIDSLPYDKLNFTIKDRIDFTLCNCARECYEFLKKLPIKKNYDLMENILRYGLLEKMNLIFKRSAMNNEKSI</sequence>
<dbReference type="Pfam" id="PF18937">
    <property type="entry name" value="DUF5685"/>
    <property type="match status" value="1"/>
</dbReference>
<reference evidence="1 2" key="1">
    <citation type="submission" date="2014-01" db="EMBL/GenBank/DDBJ databases">
        <title>Plasmidome dynamics in the species complex Clostridium novyi sensu lato converts strains of independent lineages into distinctly different pathogens.</title>
        <authorList>
            <person name="Skarin H."/>
            <person name="Segerman B."/>
        </authorList>
    </citation>
    <scope>NUCLEOTIDE SEQUENCE [LARGE SCALE GENOMIC DNA]</scope>
    <source>
        <strain evidence="1 2">DC5</strain>
    </source>
</reference>
<name>A0A0A0ID82_CLOBO</name>
<accession>A0A0A0ID82</accession>
<dbReference type="InterPro" id="IPR043740">
    <property type="entry name" value="DUF5685"/>
</dbReference>
<evidence type="ECO:0000313" key="1">
    <source>
        <dbReference type="EMBL" id="KGM98902.1"/>
    </source>
</evidence>
<protein>
    <submittedName>
        <fullName evidence="1">Uncharacterized protein</fullName>
    </submittedName>
</protein>
<organism evidence="1 2">
    <name type="scientific">Clostridium botulinum C/D str. DC5</name>
    <dbReference type="NCBI Taxonomy" id="1443128"/>
    <lineage>
        <taxon>Bacteria</taxon>
        <taxon>Bacillati</taxon>
        <taxon>Bacillota</taxon>
        <taxon>Clostridia</taxon>
        <taxon>Eubacteriales</taxon>
        <taxon>Clostridiaceae</taxon>
        <taxon>Clostridium</taxon>
    </lineage>
</organism>
<gene>
    <name evidence="1" type="ORF">Z955_09990</name>
</gene>
<dbReference type="AlphaFoldDB" id="A0A0A0ID82"/>
<dbReference type="EMBL" id="JDRY01000044">
    <property type="protein sequence ID" value="KGM98902.1"/>
    <property type="molecule type" value="Genomic_DNA"/>
</dbReference>
<dbReference type="RefSeq" id="WP_039258555.1">
    <property type="nucleotide sequence ID" value="NZ_JDRY01000044.1"/>
</dbReference>